<organism evidence="12 13">
    <name type="scientific">Rathayibacter festucae DSM 15932</name>
    <dbReference type="NCBI Taxonomy" id="1328866"/>
    <lineage>
        <taxon>Bacteria</taxon>
        <taxon>Bacillati</taxon>
        <taxon>Actinomycetota</taxon>
        <taxon>Actinomycetes</taxon>
        <taxon>Micrococcales</taxon>
        <taxon>Microbacteriaceae</taxon>
        <taxon>Rathayibacter</taxon>
    </lineage>
</organism>
<accession>A0A3Q9V0R5</accession>
<evidence type="ECO:0000256" key="4">
    <source>
        <dbReference type="ARBA" id="ARBA00023163"/>
    </source>
</evidence>
<evidence type="ECO:0000256" key="3">
    <source>
        <dbReference type="ARBA" id="ARBA00023015"/>
    </source>
</evidence>
<protein>
    <recommendedName>
        <fullName evidence="5 6">Transcription termination/antitermination protein NusG</fullName>
    </recommendedName>
</protein>
<dbReference type="InterPro" id="IPR008991">
    <property type="entry name" value="Translation_prot_SH3-like_sf"/>
</dbReference>
<sequence length="457" mass="49930">MRAGGRESSRRAERGRRRDRQSAARGAAQSVRAHRPLHPAGHRRAEEGRHADAQGARQLRRRGPDLRRDHDGAGVAAGLGVRARRDLRVRHTGVLTPATRPGSVPSARAGDADGSGTRIPTGRGRSIERELRVSDRNRDDVDWATAAEQSSEVDEVQEGDTQIQAEDAVEPAEEGALSVIDENESEDDLASDLEAALDAIGSVDDPEADSAVDEAAHIDTVEEAEAALEAVEDEAEVAAEDAEAEGEDLADIDPYEAFRAELRGKMGKWYVIHSYAGFEKRVKSNIENRKVSLEAEDYIFEVQVPMEDVVEIKNGQRKMVTRVRIPGYVLVRMDLNEDSWSVVRHTPGVTGFVGNAHNPTPLRFEEAFTMLKSLVEIKEVAPSKTAGVKGQKQAQRVLPAEVDFEIGETITIKEGSFAGLPGSISEIKPESGKLTVLVSLFERETPVELSFDQVTKL</sequence>
<dbReference type="SUPFAM" id="SSF50104">
    <property type="entry name" value="Translation proteins SH3-like domain"/>
    <property type="match status" value="1"/>
</dbReference>
<dbReference type="GO" id="GO:0032784">
    <property type="term" value="P:regulation of DNA-templated transcription elongation"/>
    <property type="evidence" value="ECO:0007669"/>
    <property type="project" value="InterPro"/>
</dbReference>
<dbReference type="InterPro" id="IPR014722">
    <property type="entry name" value="Rib_uL2_dom2"/>
</dbReference>
<dbReference type="GO" id="GO:0006353">
    <property type="term" value="P:DNA-templated transcription termination"/>
    <property type="evidence" value="ECO:0007669"/>
    <property type="project" value="UniProtKB-UniRule"/>
</dbReference>
<evidence type="ECO:0000256" key="6">
    <source>
        <dbReference type="NCBIfam" id="TIGR00922"/>
    </source>
</evidence>
<feature type="domain" description="NusG-like N-terminal" evidence="10">
    <location>
        <begin position="266"/>
        <end position="374"/>
    </location>
</feature>
<dbReference type="SMART" id="SM00738">
    <property type="entry name" value="NGN"/>
    <property type="match status" value="1"/>
</dbReference>
<evidence type="ECO:0000256" key="7">
    <source>
        <dbReference type="RuleBase" id="RU000538"/>
    </source>
</evidence>
<dbReference type="CDD" id="cd06091">
    <property type="entry name" value="KOW_NusG"/>
    <property type="match status" value="1"/>
</dbReference>
<feature type="compositionally biased region" description="Basic residues" evidence="9">
    <location>
        <begin position="32"/>
        <end position="42"/>
    </location>
</feature>
<evidence type="ECO:0000259" key="10">
    <source>
        <dbReference type="SMART" id="SM00738"/>
    </source>
</evidence>
<dbReference type="CDD" id="cd09891">
    <property type="entry name" value="NGN_Bact_1"/>
    <property type="match status" value="1"/>
</dbReference>
<evidence type="ECO:0000256" key="2">
    <source>
        <dbReference type="ARBA" id="ARBA00022814"/>
    </source>
</evidence>
<evidence type="ECO:0000259" key="11">
    <source>
        <dbReference type="SMART" id="SM00739"/>
    </source>
</evidence>
<feature type="domain" description="KOW" evidence="11">
    <location>
        <begin position="403"/>
        <end position="430"/>
    </location>
</feature>
<keyword evidence="8" id="KW-0175">Coiled coil</keyword>
<dbReference type="InterPro" id="IPR047050">
    <property type="entry name" value="NGN"/>
</dbReference>
<dbReference type="AlphaFoldDB" id="A0A3Q9V0R5"/>
<keyword evidence="2 5" id="KW-0889">Transcription antitermination</keyword>
<evidence type="ECO:0000256" key="1">
    <source>
        <dbReference type="ARBA" id="ARBA00022472"/>
    </source>
</evidence>
<evidence type="ECO:0000256" key="5">
    <source>
        <dbReference type="HAMAP-Rule" id="MF_00948"/>
    </source>
</evidence>
<comment type="function">
    <text evidence="5 7">Participates in transcription elongation, termination and antitermination.</text>
</comment>
<name>A0A3Q9V0R5_9MICO</name>
<evidence type="ECO:0000256" key="8">
    <source>
        <dbReference type="SAM" id="Coils"/>
    </source>
</evidence>
<dbReference type="GO" id="GO:0031564">
    <property type="term" value="P:transcription antitermination"/>
    <property type="evidence" value="ECO:0007669"/>
    <property type="project" value="UniProtKB-UniRule"/>
</dbReference>
<feature type="region of interest" description="Disordered" evidence="9">
    <location>
        <begin position="1"/>
        <end position="126"/>
    </location>
</feature>
<keyword evidence="1 5" id="KW-0806">Transcription termination</keyword>
<dbReference type="HAMAP" id="MF_00948">
    <property type="entry name" value="NusG"/>
    <property type="match status" value="1"/>
</dbReference>
<dbReference type="Pfam" id="PF02357">
    <property type="entry name" value="NusG"/>
    <property type="match status" value="1"/>
</dbReference>
<dbReference type="NCBIfam" id="TIGR00922">
    <property type="entry name" value="nusG"/>
    <property type="match status" value="1"/>
</dbReference>
<dbReference type="KEGG" id="rfs:C1I64_12175"/>
<keyword evidence="4 5" id="KW-0804">Transcription</keyword>
<comment type="similarity">
    <text evidence="5 7">Belongs to the NusG family.</text>
</comment>
<dbReference type="InterPro" id="IPR005824">
    <property type="entry name" value="KOW"/>
</dbReference>
<dbReference type="PANTHER" id="PTHR30265">
    <property type="entry name" value="RHO-INTERACTING TRANSCRIPTION TERMINATION FACTOR NUSG"/>
    <property type="match status" value="1"/>
</dbReference>
<dbReference type="PANTHER" id="PTHR30265:SF2">
    <property type="entry name" value="TRANSCRIPTION TERMINATION_ANTITERMINATION PROTEIN NUSG"/>
    <property type="match status" value="1"/>
</dbReference>
<feature type="compositionally biased region" description="Basic and acidic residues" evidence="9">
    <location>
        <begin position="43"/>
        <end position="52"/>
    </location>
</feature>
<dbReference type="InterPro" id="IPR001062">
    <property type="entry name" value="Transcrpt_antiterm_NusG"/>
</dbReference>
<evidence type="ECO:0000313" key="12">
    <source>
        <dbReference type="EMBL" id="AZZ52723.1"/>
    </source>
</evidence>
<keyword evidence="3 5" id="KW-0805">Transcription regulation</keyword>
<dbReference type="EMBL" id="CP028137">
    <property type="protein sequence ID" value="AZZ52723.1"/>
    <property type="molecule type" value="Genomic_DNA"/>
</dbReference>
<dbReference type="SMART" id="SM00739">
    <property type="entry name" value="KOW"/>
    <property type="match status" value="1"/>
</dbReference>
<gene>
    <name evidence="5" type="primary">nusG</name>
    <name evidence="12" type="ORF">C1I64_12175</name>
</gene>
<dbReference type="Gene3D" id="3.30.70.940">
    <property type="entry name" value="NusG, N-terminal domain"/>
    <property type="match status" value="1"/>
</dbReference>
<dbReference type="InterPro" id="IPR036735">
    <property type="entry name" value="NGN_dom_sf"/>
</dbReference>
<feature type="compositionally biased region" description="Basic and acidic residues" evidence="9">
    <location>
        <begin position="1"/>
        <end position="12"/>
    </location>
</feature>
<dbReference type="InterPro" id="IPR006645">
    <property type="entry name" value="NGN-like_dom"/>
</dbReference>
<dbReference type="GO" id="GO:0005829">
    <property type="term" value="C:cytosol"/>
    <property type="evidence" value="ECO:0007669"/>
    <property type="project" value="TreeGrafter"/>
</dbReference>
<proteinExistence type="inferred from homology"/>
<dbReference type="GO" id="GO:0006354">
    <property type="term" value="P:DNA-templated transcription elongation"/>
    <property type="evidence" value="ECO:0007669"/>
    <property type="project" value="UniProtKB-UniRule"/>
</dbReference>
<feature type="region of interest" description="Disordered" evidence="9">
    <location>
        <begin position="146"/>
        <end position="171"/>
    </location>
</feature>
<reference evidence="12 13" key="1">
    <citation type="submission" date="2018-03" db="EMBL/GenBank/DDBJ databases">
        <title>Bacteriophage NCPPB3778 and a type I-E CRISPR drive the evolution of the US Biological Select Agent, Rathayibacter toxicus.</title>
        <authorList>
            <person name="Davis E.W.II."/>
            <person name="Tabima J.F."/>
            <person name="Weisberg A.J."/>
            <person name="Dantas Lopes L."/>
            <person name="Wiseman M.S."/>
            <person name="Wiseman M.S."/>
            <person name="Pupko T."/>
            <person name="Belcher M.S."/>
            <person name="Sechler A.J."/>
            <person name="Tancos M.A."/>
            <person name="Schroeder B.K."/>
            <person name="Murray T.D."/>
            <person name="Luster D.G."/>
            <person name="Schneider W.L."/>
            <person name="Rogers E."/>
            <person name="Andreote F.D."/>
            <person name="Grunwald N.J."/>
            <person name="Putnam M.L."/>
            <person name="Chang J.H."/>
        </authorList>
    </citation>
    <scope>NUCLEOTIDE SEQUENCE [LARGE SCALE GENOMIC DNA]</scope>
    <source>
        <strain evidence="12 13">DSM 15932</strain>
    </source>
</reference>
<evidence type="ECO:0000313" key="13">
    <source>
        <dbReference type="Proteomes" id="UP000285317"/>
    </source>
</evidence>
<feature type="coiled-coil region" evidence="8">
    <location>
        <begin position="214"/>
        <end position="248"/>
    </location>
</feature>
<dbReference type="SUPFAM" id="SSF82679">
    <property type="entry name" value="N-utilization substance G protein NusG, N-terminal domain"/>
    <property type="match status" value="1"/>
</dbReference>
<dbReference type="InterPro" id="IPR043425">
    <property type="entry name" value="NusG-like"/>
</dbReference>
<dbReference type="Gene3D" id="2.30.30.30">
    <property type="match status" value="1"/>
</dbReference>
<dbReference type="PRINTS" id="PR00338">
    <property type="entry name" value="NUSGTNSCPFCT"/>
</dbReference>
<dbReference type="Proteomes" id="UP000285317">
    <property type="component" value="Chromosome"/>
</dbReference>
<evidence type="ECO:0000256" key="9">
    <source>
        <dbReference type="SAM" id="MobiDB-lite"/>
    </source>
</evidence>
<feature type="compositionally biased region" description="Basic and acidic residues" evidence="9">
    <location>
        <begin position="62"/>
        <end position="72"/>
    </location>
</feature>